<comment type="caution">
    <text evidence="2">The sequence shown here is derived from an EMBL/GenBank/DDBJ whole genome shotgun (WGS) entry which is preliminary data.</text>
</comment>
<dbReference type="InterPro" id="IPR036291">
    <property type="entry name" value="NAD(P)-bd_dom_sf"/>
</dbReference>
<dbReference type="Pfam" id="PF21135">
    <property type="entry name" value="DRL_cat"/>
    <property type="match status" value="1"/>
</dbReference>
<evidence type="ECO:0000313" key="3">
    <source>
        <dbReference type="Proteomes" id="UP000316360"/>
    </source>
</evidence>
<name>A0A523RZ46_UNCAE</name>
<dbReference type="InterPro" id="IPR005106">
    <property type="entry name" value="Asp/hSer_DH_NAD-bd"/>
</dbReference>
<feature type="domain" description="SAF" evidence="1">
    <location>
        <begin position="346"/>
        <end position="411"/>
    </location>
</feature>
<accession>A0A523RZ46</accession>
<dbReference type="EMBL" id="SOKJ01000184">
    <property type="protein sequence ID" value="TET11043.1"/>
    <property type="molecule type" value="Genomic_DNA"/>
</dbReference>
<evidence type="ECO:0000259" key="1">
    <source>
        <dbReference type="SMART" id="SM00858"/>
    </source>
</evidence>
<dbReference type="InterPro" id="IPR013974">
    <property type="entry name" value="SAF"/>
</dbReference>
<dbReference type="Pfam" id="PF03447">
    <property type="entry name" value="NAD_binding_3"/>
    <property type="match status" value="1"/>
</dbReference>
<reference evidence="2 3" key="1">
    <citation type="submission" date="2019-03" db="EMBL/GenBank/DDBJ databases">
        <title>Metabolic potential of uncultured bacteria and archaea associated with petroleum seepage in deep-sea sediments.</title>
        <authorList>
            <person name="Dong X."/>
            <person name="Hubert C."/>
        </authorList>
    </citation>
    <scope>NUCLEOTIDE SEQUENCE [LARGE SCALE GENOMIC DNA]</scope>
    <source>
        <strain evidence="2">E44_bin7</strain>
    </source>
</reference>
<dbReference type="PANTHER" id="PTHR37850:SF2">
    <property type="entry name" value="SAF DOMAIN PROTEIN"/>
    <property type="match status" value="1"/>
</dbReference>
<protein>
    <submittedName>
        <fullName evidence="2">NAD(P)-dependent oxidoreductase</fullName>
    </submittedName>
</protein>
<proteinExistence type="predicted"/>
<dbReference type="SMART" id="SM00858">
    <property type="entry name" value="SAF"/>
    <property type="match status" value="1"/>
</dbReference>
<dbReference type="AlphaFoldDB" id="A0A523RZ46"/>
<dbReference type="CDD" id="cd11616">
    <property type="entry name" value="SAF_DH_OX_like"/>
    <property type="match status" value="1"/>
</dbReference>
<dbReference type="InterPro" id="IPR048423">
    <property type="entry name" value="DRL_cat"/>
</dbReference>
<dbReference type="SUPFAM" id="SSF51735">
    <property type="entry name" value="NAD(P)-binding Rossmann-fold domains"/>
    <property type="match status" value="1"/>
</dbReference>
<sequence>MLNLPEKLKILEKEGRKIRVGVVGAGQMGSGLVNLISRMKGMDVIALAEIEVERAISTFEAAGAKRKEILISHDSSQCDEALEDGRKVVTGEARILPRLSFIDVIVEATGVPETGARIAFEAINNKKDVVMMNIEADVTVGPLLAKLARGGGVVYTVGAGDEPSAIKELYDFATSLEFKIVAAGKGKNNPLDREATPQSLQKIASSKGMNPRILTEFVDGSKTMIEMTALANATGLVPDVRGMHGPECSVESLSSVFTLKEKGGILSQDGVVDYALGDIAPGVFVVVSTDSPQLKKDMNYLKMGSGPNYLLYRPYHLASIEVPLSIARAILYRESTLSARGPLAAETITIAKRDLRRGEKLDGIGGYTIYGSIEKRSVAKKENLLPLGLAQGAIMKEDVSKDECITYDDVELDSSSFLLNLRKIQDEII</sequence>
<dbReference type="Gene3D" id="3.40.50.720">
    <property type="entry name" value="NAD(P)-binding Rossmann-like Domain"/>
    <property type="match status" value="1"/>
</dbReference>
<dbReference type="GO" id="GO:0016491">
    <property type="term" value="F:oxidoreductase activity"/>
    <property type="evidence" value="ECO:0007669"/>
    <property type="project" value="InterPro"/>
</dbReference>
<evidence type="ECO:0000313" key="2">
    <source>
        <dbReference type="EMBL" id="TET11043.1"/>
    </source>
</evidence>
<dbReference type="Pfam" id="PF08666">
    <property type="entry name" value="SAF"/>
    <property type="match status" value="1"/>
</dbReference>
<dbReference type="PANTHER" id="PTHR37850">
    <property type="entry name" value="STRU PROTEIN"/>
    <property type="match status" value="1"/>
</dbReference>
<organism evidence="2 3">
    <name type="scientific">Aerophobetes bacterium</name>
    <dbReference type="NCBI Taxonomy" id="2030807"/>
    <lineage>
        <taxon>Bacteria</taxon>
        <taxon>Candidatus Aerophobota</taxon>
    </lineage>
</organism>
<feature type="non-terminal residue" evidence="2">
    <location>
        <position position="429"/>
    </location>
</feature>
<dbReference type="GO" id="GO:0050661">
    <property type="term" value="F:NADP binding"/>
    <property type="evidence" value="ECO:0007669"/>
    <property type="project" value="InterPro"/>
</dbReference>
<dbReference type="Proteomes" id="UP000316360">
    <property type="component" value="Unassembled WGS sequence"/>
</dbReference>
<gene>
    <name evidence="2" type="ORF">E3J84_03320</name>
</gene>